<protein>
    <recommendedName>
        <fullName evidence="11">Alpha-1,6-mannosyltransferase</fullName>
    </recommendedName>
</protein>
<feature type="transmembrane region" description="Helical" evidence="8">
    <location>
        <begin position="280"/>
        <end position="305"/>
    </location>
</feature>
<evidence type="ECO:0008006" key="11">
    <source>
        <dbReference type="Google" id="ProtNLM"/>
    </source>
</evidence>
<feature type="transmembrane region" description="Helical" evidence="8">
    <location>
        <begin position="200"/>
        <end position="221"/>
    </location>
</feature>
<keyword evidence="10" id="KW-1185">Reference proteome</keyword>
<feature type="transmembrane region" description="Helical" evidence="8">
    <location>
        <begin position="361"/>
        <end position="380"/>
    </location>
</feature>
<reference evidence="9 10" key="1">
    <citation type="journal article" date="2015" name="Antonie Van Leeuwenhoek">
        <title>Prauserella endophytica sp. nov., an endophytic actinobacterium isolated from Tamarix taklamakanensis.</title>
        <authorList>
            <person name="Liu J.M."/>
            <person name="Habden X."/>
            <person name="Guo L."/>
            <person name="Tuo L."/>
            <person name="Jiang Z.K."/>
            <person name="Liu S.W."/>
            <person name="Liu X.F."/>
            <person name="Chen L."/>
            <person name="Li R.F."/>
            <person name="Zhang Y.Q."/>
            <person name="Sun C.H."/>
        </authorList>
    </citation>
    <scope>NUCLEOTIDE SEQUENCE [LARGE SCALE GENOMIC DNA]</scope>
    <source>
        <strain evidence="9 10">CGMCC 4.7182</strain>
    </source>
</reference>
<dbReference type="InterPro" id="IPR049829">
    <property type="entry name" value="MptA/B-like"/>
</dbReference>
<gene>
    <name evidence="9" type="ORF">FCN18_08690</name>
</gene>
<dbReference type="Pfam" id="PF26314">
    <property type="entry name" value="MptA_B_family"/>
    <property type="match status" value="1"/>
</dbReference>
<dbReference type="Proteomes" id="UP000309992">
    <property type="component" value="Unassembled WGS sequence"/>
</dbReference>
<keyword evidence="3" id="KW-0808">Transferase</keyword>
<feature type="transmembrane region" description="Helical" evidence="8">
    <location>
        <begin position="325"/>
        <end position="349"/>
    </location>
</feature>
<comment type="subcellular location">
    <subcellularLocation>
        <location evidence="1">Membrane</location>
        <topology evidence="1">Multi-pass membrane protein</topology>
    </subcellularLocation>
</comment>
<evidence type="ECO:0000256" key="3">
    <source>
        <dbReference type="ARBA" id="ARBA00022679"/>
    </source>
</evidence>
<feature type="transmembrane region" description="Helical" evidence="8">
    <location>
        <begin position="417"/>
        <end position="435"/>
    </location>
</feature>
<feature type="transmembrane region" description="Helical" evidence="8">
    <location>
        <begin position="479"/>
        <end position="497"/>
    </location>
</feature>
<feature type="transmembrane region" description="Helical" evidence="8">
    <location>
        <begin position="110"/>
        <end position="132"/>
    </location>
</feature>
<evidence type="ECO:0000256" key="2">
    <source>
        <dbReference type="ARBA" id="ARBA00022676"/>
    </source>
</evidence>
<dbReference type="EMBL" id="SWMS01000003">
    <property type="protein sequence ID" value="TKG72313.1"/>
    <property type="molecule type" value="Genomic_DNA"/>
</dbReference>
<name>A0ABY2S8V8_9PSEU</name>
<proteinExistence type="inferred from homology"/>
<comment type="caution">
    <text evidence="9">The sequence shown here is derived from an EMBL/GenBank/DDBJ whole genome shotgun (WGS) entry which is preliminary data.</text>
</comment>
<comment type="similarity">
    <text evidence="7">Belongs to the MptA/B family.</text>
</comment>
<dbReference type="RefSeq" id="WP_112270497.1">
    <property type="nucleotide sequence ID" value="NZ_SWMS01000003.1"/>
</dbReference>
<accession>A0ABY2S8V8</accession>
<organism evidence="9 10">
    <name type="scientific">Prauserella endophytica</name>
    <dbReference type="NCBI Taxonomy" id="1592324"/>
    <lineage>
        <taxon>Bacteria</taxon>
        <taxon>Bacillati</taxon>
        <taxon>Actinomycetota</taxon>
        <taxon>Actinomycetes</taxon>
        <taxon>Pseudonocardiales</taxon>
        <taxon>Pseudonocardiaceae</taxon>
        <taxon>Prauserella</taxon>
        <taxon>Prauserella coralliicola group</taxon>
    </lineage>
</organism>
<dbReference type="NCBIfam" id="NF038066">
    <property type="entry name" value="MptB"/>
    <property type="match status" value="1"/>
</dbReference>
<sequence>MATTTDPVPNPGTDADRPAAEAALADVREPSRFPYRTIAMGVVGSILVLLASFGAAGVLVRDPVLGTGPLSWIRYGHGKALATVLLYAGFGLVVWAWVRLGRHALAGRIGARPVVVAALCWMVPLLVAPPLFTRDVFSYLGQGAQLLHGLDPYAYGPAALDTLPDVVQNVHPLWQTTPAPYGPLFLLVAKGIVSFTGNNMILGVIVTRLVLLVGLGAMLWALPRLVKHLGGKLPVTMWLAVASPMMVIHLVGGPHNDLLMLGLLTLGVLAALERRHLLAVVLVTIGMLIKPTAAIALPFLVWVWANHLPAEESLFRRFVKAVVPSLAAFGAVFVVGTWLSLGSFNLGWVTGLQAPQIIANWLNFPTGIGEIFYTLVNVVVDVQASPFVTVARGIAWVVLAAFLVRQWWLSRHGGTEAIFRMALSLLAVAILAPPTLPWYLTWGFVIASAFPWKRLHLAGMVGVSMFLVLVYYPTGEQSLYDWWFIAIVIAASLYGAASLLRPDPLGLIAAWRREPKRPAEPEPSVMDEPTSPATR</sequence>
<evidence type="ECO:0000256" key="4">
    <source>
        <dbReference type="ARBA" id="ARBA00022692"/>
    </source>
</evidence>
<evidence type="ECO:0000313" key="9">
    <source>
        <dbReference type="EMBL" id="TKG72313.1"/>
    </source>
</evidence>
<keyword evidence="5 8" id="KW-1133">Transmembrane helix</keyword>
<evidence type="ECO:0000256" key="1">
    <source>
        <dbReference type="ARBA" id="ARBA00004141"/>
    </source>
</evidence>
<keyword evidence="4 8" id="KW-0812">Transmembrane</keyword>
<feature type="transmembrane region" description="Helical" evidence="8">
    <location>
        <begin position="455"/>
        <end position="472"/>
    </location>
</feature>
<evidence type="ECO:0000256" key="8">
    <source>
        <dbReference type="SAM" id="Phobius"/>
    </source>
</evidence>
<feature type="transmembrane region" description="Helical" evidence="8">
    <location>
        <begin position="38"/>
        <end position="60"/>
    </location>
</feature>
<evidence type="ECO:0000313" key="10">
    <source>
        <dbReference type="Proteomes" id="UP000309992"/>
    </source>
</evidence>
<keyword evidence="6 8" id="KW-0472">Membrane</keyword>
<keyword evidence="2" id="KW-0328">Glycosyltransferase</keyword>
<feature type="transmembrane region" description="Helical" evidence="8">
    <location>
        <begin position="233"/>
        <end position="252"/>
    </location>
</feature>
<evidence type="ECO:0000256" key="7">
    <source>
        <dbReference type="ARBA" id="ARBA00043987"/>
    </source>
</evidence>
<evidence type="ECO:0000256" key="5">
    <source>
        <dbReference type="ARBA" id="ARBA00022989"/>
    </source>
</evidence>
<feature type="transmembrane region" description="Helical" evidence="8">
    <location>
        <begin position="386"/>
        <end position="405"/>
    </location>
</feature>
<feature type="transmembrane region" description="Helical" evidence="8">
    <location>
        <begin position="80"/>
        <end position="98"/>
    </location>
</feature>
<evidence type="ECO:0000256" key="6">
    <source>
        <dbReference type="ARBA" id="ARBA00023136"/>
    </source>
</evidence>